<sequence length="200" mass="22572">MTQAARRLTFEEYLALEDKSDLPEERCEFVDGELVLPPESEVSDFIARYLLFVLASSGVVSLRLITIHTCELQVPMLKPKTPQNQYPDLVILREEHLALTKARLTITMDMLPPTLVVEVVSPGETARERDYKDKREQYEARGIPEYWLIDPQQQSVMVLGLIGGKYSEIGTFCGSERIYSPTFGDLQLTAQQIFTAGSLG</sequence>
<protein>
    <submittedName>
        <fullName evidence="2">Uma2 family endonuclease</fullName>
    </submittedName>
</protein>
<keyword evidence="3" id="KW-1185">Reference proteome</keyword>
<dbReference type="Proteomes" id="UP000629098">
    <property type="component" value="Unassembled WGS sequence"/>
</dbReference>
<feature type="domain" description="Putative restriction endonuclease" evidence="1">
    <location>
        <begin position="10"/>
        <end position="190"/>
    </location>
</feature>
<dbReference type="EMBL" id="JACXAE010000098">
    <property type="protein sequence ID" value="MBD2776603.1"/>
    <property type="molecule type" value="Genomic_DNA"/>
</dbReference>
<proteinExistence type="predicted"/>
<comment type="caution">
    <text evidence="2">The sequence shown here is derived from an EMBL/GenBank/DDBJ whole genome shotgun (WGS) entry which is preliminary data.</text>
</comment>
<evidence type="ECO:0000313" key="3">
    <source>
        <dbReference type="Proteomes" id="UP000629098"/>
    </source>
</evidence>
<keyword evidence="2" id="KW-0378">Hydrolase</keyword>
<dbReference type="AlphaFoldDB" id="A0A8J6XKW6"/>
<keyword evidence="2" id="KW-0255">Endonuclease</keyword>
<dbReference type="InterPro" id="IPR012296">
    <property type="entry name" value="Nuclease_put_TT1808"/>
</dbReference>
<dbReference type="CDD" id="cd06260">
    <property type="entry name" value="DUF820-like"/>
    <property type="match status" value="1"/>
</dbReference>
<dbReference type="Pfam" id="PF05685">
    <property type="entry name" value="Uma2"/>
    <property type="match status" value="1"/>
</dbReference>
<dbReference type="PANTHER" id="PTHR34107">
    <property type="entry name" value="SLL0198 PROTEIN-RELATED"/>
    <property type="match status" value="1"/>
</dbReference>
<dbReference type="InterPro" id="IPR008538">
    <property type="entry name" value="Uma2"/>
</dbReference>
<gene>
    <name evidence="2" type="ORF">ICL16_32260</name>
</gene>
<reference evidence="2" key="1">
    <citation type="submission" date="2020-09" db="EMBL/GenBank/DDBJ databases">
        <title>Iningainema tapete sp. nov. (Scytonemataceae, Cyanobacteria) from greenhouses in central Florida (USA) produces two types of nodularin with biosynthetic potential for microcystin-LR and anabaenopeptins.</title>
        <authorList>
            <person name="Berthold D.E."/>
            <person name="Lefler F.W."/>
            <person name="Huang I.-S."/>
            <person name="Abdulla H."/>
            <person name="Zimba P.V."/>
            <person name="Laughinghouse H.D. IV."/>
        </authorList>
    </citation>
    <scope>NUCLEOTIDE SEQUENCE</scope>
    <source>
        <strain evidence="2">BLCCT55</strain>
    </source>
</reference>
<accession>A0A8J6XKW6</accession>
<evidence type="ECO:0000259" key="1">
    <source>
        <dbReference type="Pfam" id="PF05685"/>
    </source>
</evidence>
<dbReference type="SUPFAM" id="SSF52980">
    <property type="entry name" value="Restriction endonuclease-like"/>
    <property type="match status" value="1"/>
</dbReference>
<keyword evidence="2" id="KW-0540">Nuclease</keyword>
<evidence type="ECO:0000313" key="2">
    <source>
        <dbReference type="EMBL" id="MBD2776603.1"/>
    </source>
</evidence>
<dbReference type="RefSeq" id="WP_190835673.1">
    <property type="nucleotide sequence ID" value="NZ_CAWPPI010000098.1"/>
</dbReference>
<dbReference type="InterPro" id="IPR011335">
    <property type="entry name" value="Restrct_endonuc-II-like"/>
</dbReference>
<name>A0A8J6XKW6_9CYAN</name>
<dbReference type="PANTHER" id="PTHR34107:SF2">
    <property type="entry name" value="SLL0888 PROTEIN"/>
    <property type="match status" value="1"/>
</dbReference>
<dbReference type="Gene3D" id="3.90.1570.10">
    <property type="entry name" value="tt1808, chain A"/>
    <property type="match status" value="1"/>
</dbReference>
<dbReference type="GO" id="GO:0004519">
    <property type="term" value="F:endonuclease activity"/>
    <property type="evidence" value="ECO:0007669"/>
    <property type="project" value="UniProtKB-KW"/>
</dbReference>
<organism evidence="2 3">
    <name type="scientific">Iningainema tapete BLCC-T55</name>
    <dbReference type="NCBI Taxonomy" id="2748662"/>
    <lineage>
        <taxon>Bacteria</taxon>
        <taxon>Bacillati</taxon>
        <taxon>Cyanobacteriota</taxon>
        <taxon>Cyanophyceae</taxon>
        <taxon>Nostocales</taxon>
        <taxon>Scytonemataceae</taxon>
        <taxon>Iningainema tapete</taxon>
    </lineage>
</organism>